<dbReference type="PANTHER" id="PTHR45655">
    <property type="entry name" value="GUANYLATE CYCLASE SOLUBLE SUBUNIT BETA-2"/>
    <property type="match status" value="1"/>
</dbReference>
<evidence type="ECO:0000259" key="1">
    <source>
        <dbReference type="Pfam" id="PF07700"/>
    </source>
</evidence>
<dbReference type="InterPro" id="IPR038158">
    <property type="entry name" value="H-NOX_domain_sf"/>
</dbReference>
<dbReference type="Gene3D" id="3.90.1520.10">
    <property type="entry name" value="H-NOX domain"/>
    <property type="match status" value="1"/>
</dbReference>
<dbReference type="InterPro" id="IPR011644">
    <property type="entry name" value="Heme_NO-bd"/>
</dbReference>
<dbReference type="RefSeq" id="WP_089347016.1">
    <property type="nucleotide sequence ID" value="NZ_BJUM01000016.1"/>
</dbReference>
<gene>
    <name evidence="2" type="ORF">PES01_19520</name>
</gene>
<evidence type="ECO:0000313" key="2">
    <source>
        <dbReference type="EMBL" id="GEK55107.1"/>
    </source>
</evidence>
<dbReference type="Pfam" id="PF07700">
    <property type="entry name" value="HNOB"/>
    <property type="match status" value="1"/>
</dbReference>
<dbReference type="GO" id="GO:0020037">
    <property type="term" value="F:heme binding"/>
    <property type="evidence" value="ECO:0007669"/>
    <property type="project" value="InterPro"/>
</dbReference>
<dbReference type="OrthoDB" id="7266652at2"/>
<evidence type="ECO:0000313" key="3">
    <source>
        <dbReference type="Proteomes" id="UP000321419"/>
    </source>
</evidence>
<dbReference type="Proteomes" id="UP000321419">
    <property type="component" value="Unassembled WGS sequence"/>
</dbReference>
<protein>
    <submittedName>
        <fullName evidence="2">Guanylate cyclase</fullName>
    </submittedName>
</protein>
<dbReference type="InterPro" id="IPR024096">
    <property type="entry name" value="NO_sig/Golgi_transp_ligand-bd"/>
</dbReference>
<dbReference type="PANTHER" id="PTHR45655:SF13">
    <property type="entry name" value="SOLUBLE GUANYLATE CYCLASE GCY-32-RELATED"/>
    <property type="match status" value="1"/>
</dbReference>
<accession>A0A510XX39</accession>
<dbReference type="SUPFAM" id="SSF111126">
    <property type="entry name" value="Ligand-binding domain in the NO signalling and Golgi transport"/>
    <property type="match status" value="1"/>
</dbReference>
<dbReference type="EMBL" id="BJUM01000016">
    <property type="protein sequence ID" value="GEK55107.1"/>
    <property type="molecule type" value="Genomic_DNA"/>
</dbReference>
<name>A0A510XX39_9GAMM</name>
<comment type="caution">
    <text evidence="2">The sequence shown here is derived from an EMBL/GenBank/DDBJ whole genome shotgun (WGS) entry which is preliminary data.</text>
</comment>
<proteinExistence type="predicted"/>
<sequence>MKGIIFRGLEALVIEKCGMAAWDNLLSKNAPDGRVYISAQSYPDEELVGLAQDVATALDMTMPQVLKAFGEYLFSHLQRHHPVIVEGFDSFAELIMGIDEVIHIEVAKLYQEPNLPSIRCEHKQAGKIVMHYHSKRQLCMCAEGLIYGAAAHYGINVSLNHKACMHDGCDECVIEVNYGAVNE</sequence>
<organism evidence="2 3">
    <name type="scientific">Pseudoalteromonas espejiana</name>
    <dbReference type="NCBI Taxonomy" id="28107"/>
    <lineage>
        <taxon>Bacteria</taxon>
        <taxon>Pseudomonadati</taxon>
        <taxon>Pseudomonadota</taxon>
        <taxon>Gammaproteobacteria</taxon>
        <taxon>Alteromonadales</taxon>
        <taxon>Pseudoalteromonadaceae</taxon>
        <taxon>Pseudoalteromonas</taxon>
    </lineage>
</organism>
<keyword evidence="3" id="KW-1185">Reference proteome</keyword>
<feature type="domain" description="Heme NO-binding" evidence="1">
    <location>
        <begin position="2"/>
        <end position="161"/>
    </location>
</feature>
<dbReference type="AlphaFoldDB" id="A0A510XX39"/>
<reference evidence="2 3" key="1">
    <citation type="submission" date="2019-07" db="EMBL/GenBank/DDBJ databases">
        <title>Whole genome shotgun sequence of Pseudoalteromonas espejiana NBRC 102222.</title>
        <authorList>
            <person name="Hosoyama A."/>
            <person name="Uohara A."/>
            <person name="Ohji S."/>
            <person name="Ichikawa N."/>
        </authorList>
    </citation>
    <scope>NUCLEOTIDE SEQUENCE [LARGE SCALE GENOMIC DNA]</scope>
    <source>
        <strain evidence="2 3">NBRC 102222</strain>
    </source>
</reference>